<gene>
    <name evidence="1" type="ORF">O6H91_06G143900</name>
</gene>
<dbReference type="Proteomes" id="UP001162992">
    <property type="component" value="Chromosome 6"/>
</dbReference>
<comment type="caution">
    <text evidence="1">The sequence shown here is derived from an EMBL/GenBank/DDBJ whole genome shotgun (WGS) entry which is preliminary data.</text>
</comment>
<protein>
    <submittedName>
        <fullName evidence="1">Uncharacterized protein</fullName>
    </submittedName>
</protein>
<organism evidence="1 2">
    <name type="scientific">Diphasiastrum complanatum</name>
    <name type="common">Issler's clubmoss</name>
    <name type="synonym">Lycopodium complanatum</name>
    <dbReference type="NCBI Taxonomy" id="34168"/>
    <lineage>
        <taxon>Eukaryota</taxon>
        <taxon>Viridiplantae</taxon>
        <taxon>Streptophyta</taxon>
        <taxon>Embryophyta</taxon>
        <taxon>Tracheophyta</taxon>
        <taxon>Lycopodiopsida</taxon>
        <taxon>Lycopodiales</taxon>
        <taxon>Lycopodiaceae</taxon>
        <taxon>Lycopodioideae</taxon>
        <taxon>Diphasiastrum</taxon>
    </lineage>
</organism>
<sequence length="454" mass="50774">MQLETGLAMESDSQKRNENPRKRSSSNGDIYNPEASSESNSTTAGRSTSDSAAGGSSRNGTVRHYIRSKMPRLRWTPDLHDCFVRAVERLGGQDRATPKLVLQLMDVKGLTIAHVKSHLQMYRSMKNDENGQDPQFAQLDHGLDLETLPGSVCPAQPPWVRLQQGCDQHGTVLMKEALYSPHFQNFFHRQALQPLDHRLSIRNDAAAWSSHQLAGQAEWQLSRPLFTFDSVRNRHPCILGQHKLPYSDLVDRKPEGAERSPSLVDWSKREGSHAEGVFLSKQLRSTYKPSEGIQTKYVDNNDDKLWVPNGAINPNHRDTKPAGGSTLIQFDEILGSGNSTEEQTRRGLRHMDERQQTQQFTTITKLTPGTSAIEFKKFIGGNFITENNKQITLLPVHEHVDNTLALTLAPHLPSESCHISRKKSTENIEEAAVLAQENTSKGITLELTMSVGAY</sequence>
<accession>A0ACC2DJX4</accession>
<reference evidence="2" key="1">
    <citation type="journal article" date="2024" name="Proc. Natl. Acad. Sci. U.S.A.">
        <title>Extraordinary preservation of gene collinearity over three hundred million years revealed in homosporous lycophytes.</title>
        <authorList>
            <person name="Li C."/>
            <person name="Wickell D."/>
            <person name="Kuo L.Y."/>
            <person name="Chen X."/>
            <person name="Nie B."/>
            <person name="Liao X."/>
            <person name="Peng D."/>
            <person name="Ji J."/>
            <person name="Jenkins J."/>
            <person name="Williams M."/>
            <person name="Shu S."/>
            <person name="Plott C."/>
            <person name="Barry K."/>
            <person name="Rajasekar S."/>
            <person name="Grimwood J."/>
            <person name="Han X."/>
            <person name="Sun S."/>
            <person name="Hou Z."/>
            <person name="He W."/>
            <person name="Dai G."/>
            <person name="Sun C."/>
            <person name="Schmutz J."/>
            <person name="Leebens-Mack J.H."/>
            <person name="Li F.W."/>
            <person name="Wang L."/>
        </authorList>
    </citation>
    <scope>NUCLEOTIDE SEQUENCE [LARGE SCALE GENOMIC DNA]</scope>
    <source>
        <strain evidence="2">cv. PW_Plant_1</strain>
    </source>
</reference>
<keyword evidence="2" id="KW-1185">Reference proteome</keyword>
<evidence type="ECO:0000313" key="1">
    <source>
        <dbReference type="EMBL" id="KAJ7554500.1"/>
    </source>
</evidence>
<name>A0ACC2DJX4_DIPCM</name>
<dbReference type="EMBL" id="CM055097">
    <property type="protein sequence ID" value="KAJ7554500.1"/>
    <property type="molecule type" value="Genomic_DNA"/>
</dbReference>
<evidence type="ECO:0000313" key="2">
    <source>
        <dbReference type="Proteomes" id="UP001162992"/>
    </source>
</evidence>
<proteinExistence type="predicted"/>